<gene>
    <name evidence="2" type="ORF">ODALV1_LOCUS24877</name>
</gene>
<keyword evidence="1" id="KW-1133">Transmembrane helix</keyword>
<feature type="transmembrane region" description="Helical" evidence="1">
    <location>
        <begin position="13"/>
        <end position="33"/>
    </location>
</feature>
<evidence type="ECO:0000313" key="2">
    <source>
        <dbReference type="EMBL" id="CAL8133037.1"/>
    </source>
</evidence>
<proteinExistence type="predicted"/>
<dbReference type="EMBL" id="CAXLJM020000096">
    <property type="protein sequence ID" value="CAL8133037.1"/>
    <property type="molecule type" value="Genomic_DNA"/>
</dbReference>
<keyword evidence="1" id="KW-0472">Membrane</keyword>
<feature type="transmembrane region" description="Helical" evidence="1">
    <location>
        <begin position="221"/>
        <end position="243"/>
    </location>
</feature>
<sequence length="311" mass="35012">MSRPNHLKDLNEIVDYLIFISLCTIAISAYVTLEKYQNQVEFQLTQRLTLIKPLDSDYSIKSLIIIAFSAIFLAFPVFTSFFPYAMDIDPVQIIGVMIATKINPNLNSNVYYKYSFKVIASLIYCGKTCYGAGICLGIMLFAIMELEGMDKLSHRMIGNGNHIPFHICLCRFRVVRILVGRANYVMQSFVGILLFMGIFLGVSCGFGTLRMYGIVNWLTYLAFPCIDLVCYSYNFIGVTLAAVANRNGHKFVGVWKHKVFKKSERVELAACGRIGYAMGPIRCIKQYTAFAIADTILNWTVSAAMVQTKNV</sequence>
<feature type="transmembrane region" description="Helical" evidence="1">
    <location>
        <begin position="118"/>
        <end position="143"/>
    </location>
</feature>
<organism evidence="2 3">
    <name type="scientific">Orchesella dallaii</name>
    <dbReference type="NCBI Taxonomy" id="48710"/>
    <lineage>
        <taxon>Eukaryota</taxon>
        <taxon>Metazoa</taxon>
        <taxon>Ecdysozoa</taxon>
        <taxon>Arthropoda</taxon>
        <taxon>Hexapoda</taxon>
        <taxon>Collembola</taxon>
        <taxon>Entomobryomorpha</taxon>
        <taxon>Entomobryoidea</taxon>
        <taxon>Orchesellidae</taxon>
        <taxon>Orchesellinae</taxon>
        <taxon>Orchesella</taxon>
    </lineage>
</organism>
<name>A0ABP1RQP0_9HEXA</name>
<evidence type="ECO:0000256" key="1">
    <source>
        <dbReference type="SAM" id="Phobius"/>
    </source>
</evidence>
<protein>
    <submittedName>
        <fullName evidence="2">Uncharacterized protein</fullName>
    </submittedName>
</protein>
<accession>A0ABP1RQP0</accession>
<keyword evidence="3" id="KW-1185">Reference proteome</keyword>
<feature type="transmembrane region" description="Helical" evidence="1">
    <location>
        <begin position="189"/>
        <end position="209"/>
    </location>
</feature>
<keyword evidence="1" id="KW-0812">Transmembrane</keyword>
<dbReference type="Proteomes" id="UP001642540">
    <property type="component" value="Unassembled WGS sequence"/>
</dbReference>
<evidence type="ECO:0000313" key="3">
    <source>
        <dbReference type="Proteomes" id="UP001642540"/>
    </source>
</evidence>
<comment type="caution">
    <text evidence="2">The sequence shown here is derived from an EMBL/GenBank/DDBJ whole genome shotgun (WGS) entry which is preliminary data.</text>
</comment>
<feature type="transmembrane region" description="Helical" evidence="1">
    <location>
        <begin position="62"/>
        <end position="82"/>
    </location>
</feature>
<reference evidence="2 3" key="1">
    <citation type="submission" date="2024-08" db="EMBL/GenBank/DDBJ databases">
        <authorList>
            <person name="Cucini C."/>
            <person name="Frati F."/>
        </authorList>
    </citation>
    <scope>NUCLEOTIDE SEQUENCE [LARGE SCALE GENOMIC DNA]</scope>
</reference>